<dbReference type="KEGG" id="bwh:A9C19_09325"/>
<reference evidence="2 3" key="1">
    <citation type="journal article" date="2016" name="Sci. Rep.">
        <title>Complete genome sequence and transcriptomic analysis of a novel marine strain Bacillus weihaiensis reveals the mechanism of brown algae degradation.</title>
        <authorList>
            <person name="Zhu Y."/>
            <person name="Chen P."/>
            <person name="Bao Y."/>
            <person name="Men Y."/>
            <person name="Zeng Y."/>
            <person name="Yang J."/>
            <person name="Sun J."/>
            <person name="Sun Y."/>
        </authorList>
    </citation>
    <scope>NUCLEOTIDE SEQUENCE [LARGE SCALE GENOMIC DNA]</scope>
    <source>
        <strain evidence="2 3">Alg07</strain>
    </source>
</reference>
<sequence>METNNDSHEGFTFLDQVQKDMENGADYINVVDENIPASDGLVPPPLEGEEDNIPPVSDNPENQEQKEITLSDKGNRVLKILAVAKKEYRKEYYDKQQLVHDTIKQERMSVLALFREGQVLAVSDSHIVVVMGAKPQVKLLEKVSNRSIVQGVLEEIFGRPLELAVIDTKEWEQVVEKYLLLE</sequence>
<dbReference type="EMBL" id="CP016020">
    <property type="protein sequence ID" value="APH04933.1"/>
    <property type="molecule type" value="Genomic_DNA"/>
</dbReference>
<dbReference type="Proteomes" id="UP000181936">
    <property type="component" value="Chromosome"/>
</dbReference>
<dbReference type="AlphaFoldDB" id="A0A1L3MRH2"/>
<evidence type="ECO:0000313" key="3">
    <source>
        <dbReference type="Proteomes" id="UP000181936"/>
    </source>
</evidence>
<evidence type="ECO:0000313" key="2">
    <source>
        <dbReference type="EMBL" id="APH04933.1"/>
    </source>
</evidence>
<name>A0A1L3MRH2_9BACI</name>
<feature type="region of interest" description="Disordered" evidence="1">
    <location>
        <begin position="38"/>
        <end position="68"/>
    </location>
</feature>
<protein>
    <submittedName>
        <fullName evidence="2">Uncharacterized protein</fullName>
    </submittedName>
</protein>
<keyword evidence="3" id="KW-1185">Reference proteome</keyword>
<organism evidence="2 3">
    <name type="scientific">Bacillus weihaiensis</name>
    <dbReference type="NCBI Taxonomy" id="1547283"/>
    <lineage>
        <taxon>Bacteria</taxon>
        <taxon>Bacillati</taxon>
        <taxon>Bacillota</taxon>
        <taxon>Bacilli</taxon>
        <taxon>Bacillales</taxon>
        <taxon>Bacillaceae</taxon>
        <taxon>Bacillus</taxon>
    </lineage>
</organism>
<accession>A0A1L3MRH2</accession>
<proteinExistence type="predicted"/>
<gene>
    <name evidence="2" type="ORF">A9C19_09325</name>
</gene>
<dbReference type="RefSeq" id="WP_072579728.1">
    <property type="nucleotide sequence ID" value="NZ_CP016020.1"/>
</dbReference>
<evidence type="ECO:0000256" key="1">
    <source>
        <dbReference type="SAM" id="MobiDB-lite"/>
    </source>
</evidence>
<dbReference type="STRING" id="1547283.A9C19_09325"/>